<gene>
    <name evidence="1" type="ORF">MSG28_006231</name>
</gene>
<dbReference type="EMBL" id="CM046110">
    <property type="protein sequence ID" value="KAI8422371.1"/>
    <property type="molecule type" value="Genomic_DNA"/>
</dbReference>
<evidence type="ECO:0000313" key="1">
    <source>
        <dbReference type="EMBL" id="KAI8422371.1"/>
    </source>
</evidence>
<name>A0ACC0JE75_CHOFU</name>
<dbReference type="Proteomes" id="UP001064048">
    <property type="component" value="Chromosome 10"/>
</dbReference>
<evidence type="ECO:0000313" key="2">
    <source>
        <dbReference type="Proteomes" id="UP001064048"/>
    </source>
</evidence>
<keyword evidence="2" id="KW-1185">Reference proteome</keyword>
<accession>A0ACC0JE75</accession>
<organism evidence="1 2">
    <name type="scientific">Choristoneura fumiferana</name>
    <name type="common">Spruce budworm moth</name>
    <name type="synonym">Archips fumiferana</name>
    <dbReference type="NCBI Taxonomy" id="7141"/>
    <lineage>
        <taxon>Eukaryota</taxon>
        <taxon>Metazoa</taxon>
        <taxon>Ecdysozoa</taxon>
        <taxon>Arthropoda</taxon>
        <taxon>Hexapoda</taxon>
        <taxon>Insecta</taxon>
        <taxon>Pterygota</taxon>
        <taxon>Neoptera</taxon>
        <taxon>Endopterygota</taxon>
        <taxon>Lepidoptera</taxon>
        <taxon>Glossata</taxon>
        <taxon>Ditrysia</taxon>
        <taxon>Tortricoidea</taxon>
        <taxon>Tortricidae</taxon>
        <taxon>Tortricinae</taxon>
        <taxon>Choristoneura</taxon>
    </lineage>
</organism>
<sequence>MCICASTMAYLWLIMISVSVVGARDGLFDDDLYQNVLDQELCQEQLGGMRAFEFYDASFRIPQGLLTGNLVNLGNYDQCLRINQETESGRIQGKYCMIGFTGQEEIDIPLLSEQSWSEQLAWRKLNISEITKELTKYELVINKLARLGRVEHTTLWHNSRIFNTVPISLALCMPKTCTVNDVLGPILNNSLVPFGVTEQYCRLPEDKPFSGADYTAIVIFSIIGFITTLSTGYDLYCQFVLKEANKKANKLYCCFSVYTNTNRLMTFTEKSGSLDCLDGMRSLSILWIILGHVYSNYLIIYAINLSEFFEWFGKRRAIWLLSADVAVDTFFTMSGLLLVYTTTNKMTPMKLLKNLHWFYLNRLLRMFPLLACVVLLQASVFFRVTDGPNWWFLGSQCVPQTWYVSVDVQLHILSPLLLFWVLRGRLSAWRSFTIGLVAALTANTVYCFFNDFSDGGDYFKYYYYNTLIRAPPFIIGMIFGYFLHTVRDRKVYMPVTLVITGSLLALFGSSYAMYQEYPEWNNPIIEDLNLSFEKSLWALANCWMIFICVCGYGGPINWFLSLKIWKFVARISYAMYIFHFSIMFMHAGSMTLPFYYSMENIVASAKPPKPEVEPHGSEQTDTTVEIANTDRIDKEDI</sequence>
<reference evidence="1 2" key="1">
    <citation type="journal article" date="2022" name="Genome Biol. Evol.">
        <title>The Spruce Budworm Genome: Reconstructing the Evolutionary History of Antifreeze Proteins.</title>
        <authorList>
            <person name="Beliveau C."/>
            <person name="Gagne P."/>
            <person name="Picq S."/>
            <person name="Vernygora O."/>
            <person name="Keeling C.I."/>
            <person name="Pinkney K."/>
            <person name="Doucet D."/>
            <person name="Wen F."/>
            <person name="Johnston J.S."/>
            <person name="Maaroufi H."/>
            <person name="Boyle B."/>
            <person name="Laroche J."/>
            <person name="Dewar K."/>
            <person name="Juretic N."/>
            <person name="Blackburn G."/>
            <person name="Nisole A."/>
            <person name="Brunet B."/>
            <person name="Brandao M."/>
            <person name="Lumley L."/>
            <person name="Duan J."/>
            <person name="Quan G."/>
            <person name="Lucarotti C.J."/>
            <person name="Roe A.D."/>
            <person name="Sperling F.A.H."/>
            <person name="Levesque R.C."/>
            <person name="Cusson M."/>
        </authorList>
    </citation>
    <scope>NUCLEOTIDE SEQUENCE [LARGE SCALE GENOMIC DNA]</scope>
    <source>
        <strain evidence="1">Glfc:IPQL:Cfum</strain>
    </source>
</reference>
<protein>
    <submittedName>
        <fullName evidence="1">Uncharacterized protein</fullName>
    </submittedName>
</protein>
<proteinExistence type="predicted"/>
<comment type="caution">
    <text evidence="1">The sequence shown here is derived from an EMBL/GenBank/DDBJ whole genome shotgun (WGS) entry which is preliminary data.</text>
</comment>